<reference evidence="2" key="1">
    <citation type="submission" date="2015-12" db="EMBL/GenBank/DDBJ databases">
        <title>Gene expression during late stages of embryo sac development: a critical building block for successful pollen-pistil interactions.</title>
        <authorList>
            <person name="Liu Y."/>
            <person name="Joly V."/>
            <person name="Sabar M."/>
            <person name="Matton D.P."/>
        </authorList>
    </citation>
    <scope>NUCLEOTIDE SEQUENCE</scope>
</reference>
<dbReference type="EMBL" id="GEDG01034396">
    <property type="protein sequence ID" value="JAP09756.1"/>
    <property type="molecule type" value="Transcribed_RNA"/>
</dbReference>
<evidence type="ECO:0000256" key="1">
    <source>
        <dbReference type="SAM" id="MobiDB-lite"/>
    </source>
</evidence>
<name>A0A0V0GNT2_SOLCH</name>
<feature type="non-terminal residue" evidence="2">
    <location>
        <position position="1"/>
    </location>
</feature>
<feature type="region of interest" description="Disordered" evidence="1">
    <location>
        <begin position="62"/>
        <end position="86"/>
    </location>
</feature>
<evidence type="ECO:0000313" key="2">
    <source>
        <dbReference type="EMBL" id="JAP09756.1"/>
    </source>
</evidence>
<proteinExistence type="predicted"/>
<accession>A0A0V0GNT2</accession>
<organism evidence="2">
    <name type="scientific">Solanum chacoense</name>
    <name type="common">Chaco potato</name>
    <dbReference type="NCBI Taxonomy" id="4108"/>
    <lineage>
        <taxon>Eukaryota</taxon>
        <taxon>Viridiplantae</taxon>
        <taxon>Streptophyta</taxon>
        <taxon>Embryophyta</taxon>
        <taxon>Tracheophyta</taxon>
        <taxon>Spermatophyta</taxon>
        <taxon>Magnoliopsida</taxon>
        <taxon>eudicotyledons</taxon>
        <taxon>Gunneridae</taxon>
        <taxon>Pentapetalae</taxon>
        <taxon>asterids</taxon>
        <taxon>lamiids</taxon>
        <taxon>Solanales</taxon>
        <taxon>Solanaceae</taxon>
        <taxon>Solanoideae</taxon>
        <taxon>Solaneae</taxon>
        <taxon>Solanum</taxon>
    </lineage>
</organism>
<sequence length="86" mass="9325">LPVRVVAGEDRNSEVITQRIQGGEPLGKDKNLLQSQKATNTAGESRVLTEEHGQILKINKGVGRGESNSKAQFKGLGQRKLKKGVF</sequence>
<protein>
    <submittedName>
        <fullName evidence="2">Putative ovule protein</fullName>
    </submittedName>
</protein>
<feature type="compositionally biased region" description="Basic residues" evidence="1">
    <location>
        <begin position="77"/>
        <end position="86"/>
    </location>
</feature>
<dbReference type="AlphaFoldDB" id="A0A0V0GNT2"/>